<proteinExistence type="predicted"/>
<gene>
    <name evidence="7" type="ORF">GCM10023331_02430</name>
</gene>
<accession>A0ABP9CX72</accession>
<name>A0ABP9CX72_9BACT</name>
<dbReference type="PANTHER" id="PTHR42948:SF1">
    <property type="entry name" value="TRANSPORTER"/>
    <property type="match status" value="1"/>
</dbReference>
<feature type="transmembrane region" description="Helical" evidence="6">
    <location>
        <begin position="140"/>
        <end position="161"/>
    </location>
</feature>
<dbReference type="EMBL" id="BAABJX010000005">
    <property type="protein sequence ID" value="GAA4821609.1"/>
    <property type="molecule type" value="Genomic_DNA"/>
</dbReference>
<keyword evidence="5 6" id="KW-0472">Membrane</keyword>
<keyword evidence="4 6" id="KW-1133">Transmembrane helix</keyword>
<evidence type="ECO:0000256" key="4">
    <source>
        <dbReference type="ARBA" id="ARBA00022989"/>
    </source>
</evidence>
<evidence type="ECO:0000256" key="5">
    <source>
        <dbReference type="ARBA" id="ARBA00023136"/>
    </source>
</evidence>
<sequence>MANSRGGFSNRLGFILAAAGSAVGLGNIWKFPFEVRDGGGAAFVVMYLGFCFILCTPVMATEIAIGRHTSKDPVGAFRKLGHKKWSFIGIMGVIAGMLILSFYNVVAGWTLGFAIEMFQGNFEVGSNFGSFVADWKTTGAYATAFMLATAFIVSNGVSAGIEKASKILMPTLLVMVLGLMLYALSLPGSAEGLYYYLVPNFSAITMETVYGALGQAFFSLSLGMGTLLTYGSYISKKENIITSSAFITIADVGIAFIGGLMMFSFLGFVAHEQNSSIMDFKGGAGMIFMLLPGSFSSLGPVLGSIIGGVFFVLLSFAALTSTVSLLEVPVAFVVDEMKVERKKAVWGVAAIIFAIGMPSLMSAGGVEFFTEIHFMDWVENIASNTMLPLGGFLISIYGAYVWKKKNLYAEIAEGNPNFKYTLLAKYMEFALKYLCPVILGSITIVTIFDKFLGIDLLGLVIGQ</sequence>
<dbReference type="PROSITE" id="PS50267">
    <property type="entry name" value="NA_NEUROTRAN_SYMP_3"/>
    <property type="match status" value="1"/>
</dbReference>
<dbReference type="RefSeq" id="WP_345368592.1">
    <property type="nucleotide sequence ID" value="NZ_BAABJX010000005.1"/>
</dbReference>
<evidence type="ECO:0000313" key="7">
    <source>
        <dbReference type="EMBL" id="GAA4821609.1"/>
    </source>
</evidence>
<keyword evidence="3 6" id="KW-0812">Transmembrane</keyword>
<feature type="transmembrane region" description="Helical" evidence="6">
    <location>
        <begin position="12"/>
        <end position="29"/>
    </location>
</feature>
<dbReference type="CDD" id="cd10336">
    <property type="entry name" value="SLC6sbd_Tyt1-Like"/>
    <property type="match status" value="1"/>
</dbReference>
<feature type="transmembrane region" description="Helical" evidence="6">
    <location>
        <begin position="209"/>
        <end position="233"/>
    </location>
</feature>
<feature type="transmembrane region" description="Helical" evidence="6">
    <location>
        <begin position="429"/>
        <end position="448"/>
    </location>
</feature>
<dbReference type="PANTHER" id="PTHR42948">
    <property type="entry name" value="TRANSPORTER"/>
    <property type="match status" value="1"/>
</dbReference>
<dbReference type="SUPFAM" id="SSF161070">
    <property type="entry name" value="SNF-like"/>
    <property type="match status" value="1"/>
</dbReference>
<comment type="caution">
    <text evidence="7">The sequence shown here is derived from an EMBL/GenBank/DDBJ whole genome shotgun (WGS) entry which is preliminary data.</text>
</comment>
<dbReference type="PRINTS" id="PR00176">
    <property type="entry name" value="NANEUSMPORT"/>
</dbReference>
<feature type="transmembrane region" description="Helical" evidence="6">
    <location>
        <begin position="381"/>
        <end position="402"/>
    </location>
</feature>
<feature type="transmembrane region" description="Helical" evidence="6">
    <location>
        <begin position="85"/>
        <end position="103"/>
    </location>
</feature>
<keyword evidence="2" id="KW-0813">Transport</keyword>
<evidence type="ECO:0000256" key="3">
    <source>
        <dbReference type="ARBA" id="ARBA00022692"/>
    </source>
</evidence>
<feature type="transmembrane region" description="Helical" evidence="6">
    <location>
        <begin position="41"/>
        <end position="65"/>
    </location>
</feature>
<evidence type="ECO:0000256" key="1">
    <source>
        <dbReference type="ARBA" id="ARBA00004141"/>
    </source>
</evidence>
<comment type="subcellular location">
    <subcellularLocation>
        <location evidence="1">Membrane</location>
        <topology evidence="1">Multi-pass membrane protein</topology>
    </subcellularLocation>
</comment>
<evidence type="ECO:0000313" key="8">
    <source>
        <dbReference type="Proteomes" id="UP001500298"/>
    </source>
</evidence>
<dbReference type="Proteomes" id="UP001500298">
    <property type="component" value="Unassembled WGS sequence"/>
</dbReference>
<feature type="transmembrane region" description="Helical" evidence="6">
    <location>
        <begin position="173"/>
        <end position="197"/>
    </location>
</feature>
<evidence type="ECO:0000256" key="6">
    <source>
        <dbReference type="SAM" id="Phobius"/>
    </source>
</evidence>
<feature type="transmembrane region" description="Helical" evidence="6">
    <location>
        <begin position="305"/>
        <end position="332"/>
    </location>
</feature>
<feature type="transmembrane region" description="Helical" evidence="6">
    <location>
        <begin position="245"/>
        <end position="270"/>
    </location>
</feature>
<organism evidence="7 8">
    <name type="scientific">Algivirga pacifica</name>
    <dbReference type="NCBI Taxonomy" id="1162670"/>
    <lineage>
        <taxon>Bacteria</taxon>
        <taxon>Pseudomonadati</taxon>
        <taxon>Bacteroidota</taxon>
        <taxon>Cytophagia</taxon>
        <taxon>Cytophagales</taxon>
        <taxon>Flammeovirgaceae</taxon>
        <taxon>Algivirga</taxon>
    </lineage>
</organism>
<dbReference type="NCBIfam" id="NF037979">
    <property type="entry name" value="Na_transp"/>
    <property type="match status" value="1"/>
</dbReference>
<evidence type="ECO:0000256" key="2">
    <source>
        <dbReference type="ARBA" id="ARBA00022448"/>
    </source>
</evidence>
<keyword evidence="8" id="KW-1185">Reference proteome</keyword>
<reference evidence="8" key="1">
    <citation type="journal article" date="2019" name="Int. J. Syst. Evol. Microbiol.">
        <title>The Global Catalogue of Microorganisms (GCM) 10K type strain sequencing project: providing services to taxonomists for standard genome sequencing and annotation.</title>
        <authorList>
            <consortium name="The Broad Institute Genomics Platform"/>
            <consortium name="The Broad Institute Genome Sequencing Center for Infectious Disease"/>
            <person name="Wu L."/>
            <person name="Ma J."/>
        </authorList>
    </citation>
    <scope>NUCLEOTIDE SEQUENCE [LARGE SCALE GENOMIC DNA]</scope>
    <source>
        <strain evidence="8">JCM 18326</strain>
    </source>
</reference>
<protein>
    <submittedName>
        <fullName evidence="7">Sodium-dependent transporter</fullName>
    </submittedName>
</protein>
<dbReference type="Pfam" id="PF00209">
    <property type="entry name" value="SNF"/>
    <property type="match status" value="2"/>
</dbReference>
<feature type="transmembrane region" description="Helical" evidence="6">
    <location>
        <begin position="344"/>
        <end position="361"/>
    </location>
</feature>
<dbReference type="InterPro" id="IPR000175">
    <property type="entry name" value="Na/ntran_symport"/>
</dbReference>
<dbReference type="InterPro" id="IPR047218">
    <property type="entry name" value="YocR/YhdH-like"/>
</dbReference>
<dbReference type="InterPro" id="IPR037272">
    <property type="entry name" value="SNS_sf"/>
</dbReference>